<evidence type="ECO:0000313" key="3">
    <source>
        <dbReference type="Proteomes" id="UP000492821"/>
    </source>
</evidence>
<organism evidence="3 4">
    <name type="scientific">Panagrellus redivivus</name>
    <name type="common">Microworm</name>
    <dbReference type="NCBI Taxonomy" id="6233"/>
    <lineage>
        <taxon>Eukaryota</taxon>
        <taxon>Metazoa</taxon>
        <taxon>Ecdysozoa</taxon>
        <taxon>Nematoda</taxon>
        <taxon>Chromadorea</taxon>
        <taxon>Rhabditida</taxon>
        <taxon>Tylenchina</taxon>
        <taxon>Panagrolaimomorpha</taxon>
        <taxon>Panagrolaimoidea</taxon>
        <taxon>Panagrolaimidae</taxon>
        <taxon>Panagrellus</taxon>
    </lineage>
</organism>
<protein>
    <submittedName>
        <fullName evidence="4">Secreted RxLR effector peptide protein</fullName>
    </submittedName>
</protein>
<sequence>MVFFKAAVIILGVSLGIASGATVRRSYLDTPAAAATSRNSTIDPFAEYKVIMPADAFTKLLAIYAKKELTSMEKFAELNELFKTLPEDVIEKMPLPKVFRKLPASIQRQIHAVYYSKELKLEDKLDKLDDIINNMPPELMKLIPHQPKFPEVPEAIEFQVSVLLHFNGYFHIDDLRDYLDPEMYDHLLILARQTDLPETTRAFLIGRLLKEAYEANSESFPLPIGEGGPNDTMPEPVRRAGLHLMFSRNPFDQSEPFEKLIAEFQALSSLATRKTGTNGPSVNSVNYHPSKQGAGRKSFRKLQFGNSPSLQWENLEQFVDKLKLKVDY</sequence>
<feature type="chain" id="PRO_5028817254" evidence="2">
    <location>
        <begin position="21"/>
        <end position="328"/>
    </location>
</feature>
<feature type="compositionally biased region" description="Polar residues" evidence="1">
    <location>
        <begin position="275"/>
        <end position="289"/>
    </location>
</feature>
<feature type="signal peptide" evidence="2">
    <location>
        <begin position="1"/>
        <end position="20"/>
    </location>
</feature>
<reference evidence="4" key="2">
    <citation type="submission" date="2020-10" db="UniProtKB">
        <authorList>
            <consortium name="WormBaseParasite"/>
        </authorList>
    </citation>
    <scope>IDENTIFICATION</scope>
</reference>
<keyword evidence="2" id="KW-0732">Signal</keyword>
<evidence type="ECO:0000256" key="1">
    <source>
        <dbReference type="SAM" id="MobiDB-lite"/>
    </source>
</evidence>
<accession>A0A7E5A1S3</accession>
<feature type="region of interest" description="Disordered" evidence="1">
    <location>
        <begin position="275"/>
        <end position="296"/>
    </location>
</feature>
<evidence type="ECO:0000313" key="4">
    <source>
        <dbReference type="WBParaSite" id="Pan_g8543.t1"/>
    </source>
</evidence>
<keyword evidence="3" id="KW-1185">Reference proteome</keyword>
<evidence type="ECO:0000256" key="2">
    <source>
        <dbReference type="SAM" id="SignalP"/>
    </source>
</evidence>
<dbReference type="Proteomes" id="UP000492821">
    <property type="component" value="Unassembled WGS sequence"/>
</dbReference>
<proteinExistence type="predicted"/>
<name>A0A7E5A1S3_PANRE</name>
<dbReference type="WBParaSite" id="Pan_g8543.t1">
    <property type="protein sequence ID" value="Pan_g8543.t1"/>
    <property type="gene ID" value="Pan_g8543"/>
</dbReference>
<reference evidence="3" key="1">
    <citation type="journal article" date="2013" name="Genetics">
        <title>The draft genome and transcriptome of Panagrellus redivivus are shaped by the harsh demands of a free-living lifestyle.</title>
        <authorList>
            <person name="Srinivasan J."/>
            <person name="Dillman A.R."/>
            <person name="Macchietto M.G."/>
            <person name="Heikkinen L."/>
            <person name="Lakso M."/>
            <person name="Fracchia K.M."/>
            <person name="Antoshechkin I."/>
            <person name="Mortazavi A."/>
            <person name="Wong G."/>
            <person name="Sternberg P.W."/>
        </authorList>
    </citation>
    <scope>NUCLEOTIDE SEQUENCE [LARGE SCALE GENOMIC DNA]</scope>
    <source>
        <strain evidence="3">MT8872</strain>
    </source>
</reference>
<dbReference type="AlphaFoldDB" id="A0A7E5A1S3"/>